<sequence length="321" mass="36521">MMAGPADELIDENRRKLINELASVLGNPTINSGTWTCLWFADIERLQHLLDRCIVDHDFAGFVFGKLEGSKPSEMLKTWGARSDQDSDEESNVNTSSGKGKANDCRERYNSTCLVTGFREPIKVAHIYPHYMGEKSETEQKTFWRTLRHFWSPAKVALWKEEILGPQGTENCANLLTLSNITQKLWEKARFALRPMYAHETMMWLQFFWLPRLKYIKSLLLTQMPPLFAPDLTSSDFEVNHPLPSIKLLRLQWTLHRVLAMSGVAEASDEDLDLFAGMGTGWVTGGWLGHVGGYEEMSDDETGDEETVDDEKGEEVELKEA</sequence>
<dbReference type="Pfam" id="PF13391">
    <property type="entry name" value="HNH_2"/>
    <property type="match status" value="1"/>
</dbReference>
<evidence type="ECO:0000313" key="3">
    <source>
        <dbReference type="EMBL" id="GFF13761.1"/>
    </source>
</evidence>
<feature type="domain" description="HNH nuclease" evidence="2">
    <location>
        <begin position="113"/>
        <end position="193"/>
    </location>
</feature>
<dbReference type="VEuPathDB" id="FungiDB:ATEG_08420"/>
<evidence type="ECO:0000259" key="2">
    <source>
        <dbReference type="Pfam" id="PF13391"/>
    </source>
</evidence>
<dbReference type="OrthoDB" id="5416097at2759"/>
<gene>
    <name evidence="3" type="ORF">ATEIFO6365_0002087200</name>
</gene>
<feature type="region of interest" description="Disordered" evidence="1">
    <location>
        <begin position="294"/>
        <end position="321"/>
    </location>
</feature>
<keyword evidence="4" id="KW-1185">Reference proteome</keyword>
<dbReference type="EMBL" id="BLJY01000002">
    <property type="protein sequence ID" value="GFF13761.1"/>
    <property type="molecule type" value="Genomic_DNA"/>
</dbReference>
<protein>
    <submittedName>
        <fullName evidence="3">HIT zinc finger</fullName>
    </submittedName>
</protein>
<reference evidence="3 4" key="1">
    <citation type="submission" date="2020-01" db="EMBL/GenBank/DDBJ databases">
        <title>Aspergillus terreus IFO 6365 whole genome shotgun sequence.</title>
        <authorList>
            <person name="Kanamasa S."/>
            <person name="Takahashi H."/>
        </authorList>
    </citation>
    <scope>NUCLEOTIDE SEQUENCE [LARGE SCALE GENOMIC DNA]</scope>
    <source>
        <strain evidence="3 4">IFO 6365</strain>
    </source>
</reference>
<comment type="caution">
    <text evidence="3">The sequence shown here is derived from an EMBL/GenBank/DDBJ whole genome shotgun (WGS) entry which is preliminary data.</text>
</comment>
<name>A0A5M3YZQ9_ASPTE</name>
<feature type="compositionally biased region" description="Acidic residues" evidence="1">
    <location>
        <begin position="296"/>
        <end position="314"/>
    </location>
</feature>
<dbReference type="AlphaFoldDB" id="A0A5M3YZQ9"/>
<feature type="region of interest" description="Disordered" evidence="1">
    <location>
        <begin position="78"/>
        <end position="103"/>
    </location>
</feature>
<dbReference type="InterPro" id="IPR003615">
    <property type="entry name" value="HNH_nuc"/>
</dbReference>
<accession>A0A5M3YZQ9</accession>
<proteinExistence type="predicted"/>
<evidence type="ECO:0000313" key="4">
    <source>
        <dbReference type="Proteomes" id="UP000452235"/>
    </source>
</evidence>
<dbReference type="Proteomes" id="UP000452235">
    <property type="component" value="Unassembled WGS sequence"/>
</dbReference>
<evidence type="ECO:0000256" key="1">
    <source>
        <dbReference type="SAM" id="MobiDB-lite"/>
    </source>
</evidence>
<organism evidence="3 4">
    <name type="scientific">Aspergillus terreus</name>
    <dbReference type="NCBI Taxonomy" id="33178"/>
    <lineage>
        <taxon>Eukaryota</taxon>
        <taxon>Fungi</taxon>
        <taxon>Dikarya</taxon>
        <taxon>Ascomycota</taxon>
        <taxon>Pezizomycotina</taxon>
        <taxon>Eurotiomycetes</taxon>
        <taxon>Eurotiomycetidae</taxon>
        <taxon>Eurotiales</taxon>
        <taxon>Aspergillaceae</taxon>
        <taxon>Aspergillus</taxon>
        <taxon>Aspergillus subgen. Circumdati</taxon>
    </lineage>
</organism>